<dbReference type="RefSeq" id="WP_241712203.1">
    <property type="nucleotide sequence ID" value="NZ_JALBUF010000001.1"/>
</dbReference>
<dbReference type="PANTHER" id="PTHR39961:SF1">
    <property type="entry name" value="DUF458 DOMAIN-CONTAINING PROTEIN"/>
    <property type="match status" value="1"/>
</dbReference>
<protein>
    <recommendedName>
        <fullName evidence="3">DUF458 domain-containing protein</fullName>
    </recommendedName>
</protein>
<evidence type="ECO:0000313" key="1">
    <source>
        <dbReference type="EMBL" id="MCI0182628.1"/>
    </source>
</evidence>
<proteinExistence type="predicted"/>
<organism evidence="1 2">
    <name type="scientific">Sulfoacidibacillus ferrooxidans</name>
    <dbReference type="NCBI Taxonomy" id="2005001"/>
    <lineage>
        <taxon>Bacteria</taxon>
        <taxon>Bacillati</taxon>
        <taxon>Bacillota</taxon>
        <taxon>Bacilli</taxon>
        <taxon>Bacillales</taxon>
        <taxon>Alicyclobacillaceae</taxon>
        <taxon>Sulfoacidibacillus</taxon>
    </lineage>
</organism>
<evidence type="ECO:0008006" key="3">
    <source>
        <dbReference type="Google" id="ProtNLM"/>
    </source>
</evidence>
<gene>
    <name evidence="1" type="ORF">MM817_00893</name>
</gene>
<dbReference type="Pfam" id="PF04308">
    <property type="entry name" value="RNaseH_like"/>
    <property type="match status" value="1"/>
</dbReference>
<dbReference type="Proteomes" id="UP001139263">
    <property type="component" value="Unassembled WGS sequence"/>
</dbReference>
<dbReference type="AlphaFoldDB" id="A0A9X1V7D5"/>
<sequence length="159" mass="18158">MKFMSPTKGSMTINEVAVDIRQYLDEGTSDRFRLIVGSDSQPHLAHQSTLFVTAIVIHRVGKGARFYILKRPYKHPIRLRQRIFMEASMALEIAHELEQVLEQQEIRLPIEVHLDIGEDGETKTLIKELVGWVTQSGYMTKIKPESFGASKVADRYSKS</sequence>
<name>A0A9X1V7D5_9BACL</name>
<keyword evidence="2" id="KW-1185">Reference proteome</keyword>
<evidence type="ECO:0000313" key="2">
    <source>
        <dbReference type="Proteomes" id="UP001139263"/>
    </source>
</evidence>
<dbReference type="InterPro" id="IPR007405">
    <property type="entry name" value="Phage_KVP40_Orf299"/>
</dbReference>
<comment type="caution">
    <text evidence="1">The sequence shown here is derived from an EMBL/GenBank/DDBJ whole genome shotgun (WGS) entry which is preliminary data.</text>
</comment>
<reference evidence="1" key="1">
    <citation type="submission" date="2022-03" db="EMBL/GenBank/DDBJ databases">
        <title>Draft Genome Sequence of Firmicute Strain S0AB, a Heterotrophic Iron/Sulfur-Oxidizing Extreme Acidophile.</title>
        <authorList>
            <person name="Vergara E."/>
            <person name="Pakostova E."/>
            <person name="Johnson D.B."/>
            <person name="Holmes D.S."/>
        </authorList>
    </citation>
    <scope>NUCLEOTIDE SEQUENCE</scope>
    <source>
        <strain evidence="1">S0AB</strain>
    </source>
</reference>
<dbReference type="EMBL" id="JALBUF010000001">
    <property type="protein sequence ID" value="MCI0182628.1"/>
    <property type="molecule type" value="Genomic_DNA"/>
</dbReference>
<dbReference type="PANTHER" id="PTHR39961">
    <property type="entry name" value="HYPOTHETICAL CYTOSOLIC PROTEIN"/>
    <property type="match status" value="1"/>
</dbReference>
<accession>A0A9X1V7D5</accession>